<dbReference type="Pfam" id="PF03466">
    <property type="entry name" value="LysR_substrate"/>
    <property type="match status" value="1"/>
</dbReference>
<evidence type="ECO:0000259" key="5">
    <source>
        <dbReference type="PROSITE" id="PS50931"/>
    </source>
</evidence>
<keyword evidence="4" id="KW-0804">Transcription</keyword>
<dbReference type="PANTHER" id="PTHR30419:SF2">
    <property type="entry name" value="LYSR FAMILY TRANSCRIPTIONAL REGULATOR"/>
    <property type="match status" value="1"/>
</dbReference>
<protein>
    <submittedName>
        <fullName evidence="6">DNA-binding transcriptional LysR family regulator</fullName>
    </submittedName>
</protein>
<dbReference type="Gene3D" id="1.10.10.10">
    <property type="entry name" value="Winged helix-like DNA-binding domain superfamily/Winged helix DNA-binding domain"/>
    <property type="match status" value="1"/>
</dbReference>
<organism evidence="6 7">
    <name type="scientific">Azospira oryzae</name>
    <dbReference type="NCBI Taxonomy" id="146939"/>
    <lineage>
        <taxon>Bacteria</taxon>
        <taxon>Pseudomonadati</taxon>
        <taxon>Pseudomonadota</taxon>
        <taxon>Betaproteobacteria</taxon>
        <taxon>Rhodocyclales</taxon>
        <taxon>Rhodocyclaceae</taxon>
        <taxon>Azospira</taxon>
    </lineage>
</organism>
<dbReference type="InterPro" id="IPR036390">
    <property type="entry name" value="WH_DNA-bd_sf"/>
</dbReference>
<evidence type="ECO:0000256" key="3">
    <source>
        <dbReference type="ARBA" id="ARBA00023125"/>
    </source>
</evidence>
<dbReference type="InterPro" id="IPR036388">
    <property type="entry name" value="WH-like_DNA-bd_sf"/>
</dbReference>
<evidence type="ECO:0000256" key="2">
    <source>
        <dbReference type="ARBA" id="ARBA00023015"/>
    </source>
</evidence>
<evidence type="ECO:0000256" key="1">
    <source>
        <dbReference type="ARBA" id="ARBA00009437"/>
    </source>
</evidence>
<evidence type="ECO:0000313" key="6">
    <source>
        <dbReference type="EMBL" id="RZT90610.1"/>
    </source>
</evidence>
<dbReference type="InterPro" id="IPR005119">
    <property type="entry name" value="LysR_subst-bd"/>
</dbReference>
<keyword evidence="2" id="KW-0805">Transcription regulation</keyword>
<dbReference type="PROSITE" id="PS50931">
    <property type="entry name" value="HTH_LYSR"/>
    <property type="match status" value="1"/>
</dbReference>
<dbReference type="SUPFAM" id="SSF46785">
    <property type="entry name" value="Winged helix' DNA-binding domain"/>
    <property type="match status" value="1"/>
</dbReference>
<dbReference type="EMBL" id="SHKM01000001">
    <property type="protein sequence ID" value="RZT90610.1"/>
    <property type="molecule type" value="Genomic_DNA"/>
</dbReference>
<evidence type="ECO:0000313" key="7">
    <source>
        <dbReference type="Proteomes" id="UP000292136"/>
    </source>
</evidence>
<comment type="caution">
    <text evidence="6">The sequence shown here is derived from an EMBL/GenBank/DDBJ whole genome shotgun (WGS) entry which is preliminary data.</text>
</comment>
<accession>A0ABY0IUF2</accession>
<dbReference type="Gene3D" id="3.40.190.290">
    <property type="match status" value="1"/>
</dbReference>
<dbReference type="RefSeq" id="WP_130458997.1">
    <property type="nucleotide sequence ID" value="NZ_SHKM01000001.1"/>
</dbReference>
<dbReference type="InterPro" id="IPR000847">
    <property type="entry name" value="LysR_HTH_N"/>
</dbReference>
<keyword evidence="7" id="KW-1185">Reference proteome</keyword>
<dbReference type="PANTHER" id="PTHR30419">
    <property type="entry name" value="HTH-TYPE TRANSCRIPTIONAL REGULATOR YBHD"/>
    <property type="match status" value="1"/>
</dbReference>
<dbReference type="Pfam" id="PF00126">
    <property type="entry name" value="HTH_1"/>
    <property type="match status" value="1"/>
</dbReference>
<keyword evidence="3 6" id="KW-0238">DNA-binding</keyword>
<dbReference type="InterPro" id="IPR050950">
    <property type="entry name" value="HTH-type_LysR_regulators"/>
</dbReference>
<evidence type="ECO:0000256" key="4">
    <source>
        <dbReference type="ARBA" id="ARBA00023163"/>
    </source>
</evidence>
<dbReference type="Proteomes" id="UP000292136">
    <property type="component" value="Unassembled WGS sequence"/>
</dbReference>
<dbReference type="SUPFAM" id="SSF53850">
    <property type="entry name" value="Periplasmic binding protein-like II"/>
    <property type="match status" value="1"/>
</dbReference>
<dbReference type="GO" id="GO:0003677">
    <property type="term" value="F:DNA binding"/>
    <property type="evidence" value="ECO:0007669"/>
    <property type="project" value="UniProtKB-KW"/>
</dbReference>
<name>A0ABY0IUF2_9RHOO</name>
<feature type="domain" description="HTH lysR-type" evidence="5">
    <location>
        <begin position="3"/>
        <end position="60"/>
    </location>
</feature>
<sequence>MRFDLTDLNLFIQVADSGSITAGAERCHLSLASASARIRGMEETLGTPLLQRGRRGVTPTPAGRALLHHAQTIAAQVQHLRGDLGQYAQGLKGHIRLLGNTAALSEFLPEALAAFLAAHPQVDVDVEERLSHHIVEAIAAGLGDVGIIADSVDPGELETLPFREDRLVLVCSRRHGLAGSETVNFADTLDWEWVGLTPGSALPDFLAAHGARIGRQPRYRVRLGNFDALCRMVEAGVGVGIVPVTAARRYARSMDLAVVPLADAWASRQLRLCCRRLEALPPYARQLVEHLRQAPPPAI</sequence>
<proteinExistence type="inferred from homology"/>
<comment type="similarity">
    <text evidence="1">Belongs to the LysR transcriptional regulatory family.</text>
</comment>
<gene>
    <name evidence="6" type="ORF">EV678_1429</name>
</gene>
<reference evidence="6 7" key="1">
    <citation type="submission" date="2019-02" db="EMBL/GenBank/DDBJ databases">
        <title>Genomic Encyclopedia of Type Strains, Phase IV (KMG-IV): sequencing the most valuable type-strain genomes for metagenomic binning, comparative biology and taxonomic classification.</title>
        <authorList>
            <person name="Goeker M."/>
        </authorList>
    </citation>
    <scope>NUCLEOTIDE SEQUENCE [LARGE SCALE GENOMIC DNA]</scope>
    <source>
        <strain evidence="6 7">DSM 21223</strain>
    </source>
</reference>
<dbReference type="CDD" id="cd08421">
    <property type="entry name" value="PBP2_LTTR_like_1"/>
    <property type="match status" value="1"/>
</dbReference>